<keyword evidence="1" id="KW-0812">Transmembrane</keyword>
<dbReference type="RefSeq" id="WP_224828669.1">
    <property type="nucleotide sequence ID" value="NZ_JAIVEF010000009.1"/>
</dbReference>
<feature type="transmembrane region" description="Helical" evidence="1">
    <location>
        <begin position="302"/>
        <end position="321"/>
    </location>
</feature>
<keyword evidence="1" id="KW-0472">Membrane</keyword>
<name>A0ABD5QL95_9EURY</name>
<evidence type="ECO:0000313" key="4">
    <source>
        <dbReference type="Proteomes" id="UP001595925"/>
    </source>
</evidence>
<comment type="caution">
    <text evidence="3">The sequence shown here is derived from an EMBL/GenBank/DDBJ whole genome shotgun (WGS) entry which is preliminary data.</text>
</comment>
<organism evidence="3 4">
    <name type="scientific">Saliphagus infecundisoli</name>
    <dbReference type="NCBI Taxonomy" id="1849069"/>
    <lineage>
        <taxon>Archaea</taxon>
        <taxon>Methanobacteriati</taxon>
        <taxon>Methanobacteriota</taxon>
        <taxon>Stenosarchaea group</taxon>
        <taxon>Halobacteria</taxon>
        <taxon>Halobacteriales</taxon>
        <taxon>Natrialbaceae</taxon>
        <taxon>Saliphagus</taxon>
    </lineage>
</organism>
<dbReference type="PANTHER" id="PTHR43685">
    <property type="entry name" value="GLYCOSYLTRANSFERASE"/>
    <property type="match status" value="1"/>
</dbReference>
<keyword evidence="4" id="KW-1185">Reference proteome</keyword>
<dbReference type="Pfam" id="PF00535">
    <property type="entry name" value="Glycos_transf_2"/>
    <property type="match status" value="1"/>
</dbReference>
<feature type="domain" description="Glycosyltransferase 2-like" evidence="2">
    <location>
        <begin position="5"/>
        <end position="110"/>
    </location>
</feature>
<dbReference type="InterPro" id="IPR029044">
    <property type="entry name" value="Nucleotide-diphossugar_trans"/>
</dbReference>
<evidence type="ECO:0000259" key="2">
    <source>
        <dbReference type="Pfam" id="PF00535"/>
    </source>
</evidence>
<evidence type="ECO:0000256" key="1">
    <source>
        <dbReference type="SAM" id="Phobius"/>
    </source>
</evidence>
<keyword evidence="1" id="KW-1133">Transmembrane helix</keyword>
<dbReference type="SUPFAM" id="SSF53448">
    <property type="entry name" value="Nucleotide-diphospho-sugar transferases"/>
    <property type="match status" value="1"/>
</dbReference>
<dbReference type="InterPro" id="IPR050834">
    <property type="entry name" value="Glycosyltransf_2"/>
</dbReference>
<evidence type="ECO:0000313" key="3">
    <source>
        <dbReference type="EMBL" id="MFC4990349.1"/>
    </source>
</evidence>
<sequence length="324" mass="35238">MPLVSVVVPTYNRAETLPRAIDSALAQTVDDLEVVVVDDGSTDGTGEVLEGYGTDRVRTISHETNHGANVARNTGIEHAEGEYVAFLDSDDEWRPTKLKRQLELVEGRSEEWVAAYCDFTVETPGSTGPLLSLAATLLAVADDDRRMEGGEELLGDILADNVHPGAGSTLLVRTDVVREIGGFDEELERFQDPEIVVRILGEGKIAYVDEPLVVRYDTGNPSAELVERASRQYLAAYEEDVDRLEAEGYEIRGSHELVIAKHYFADGKPLRGLAHLRAASVSPRHYPGVAWTAGTGLRRRPLALVAVVLSVVAIAALGRSIRLS</sequence>
<dbReference type="Proteomes" id="UP001595925">
    <property type="component" value="Unassembled WGS sequence"/>
</dbReference>
<dbReference type="PANTHER" id="PTHR43685:SF2">
    <property type="entry name" value="GLYCOSYLTRANSFERASE 2-LIKE DOMAIN-CONTAINING PROTEIN"/>
    <property type="match status" value="1"/>
</dbReference>
<dbReference type="InterPro" id="IPR001173">
    <property type="entry name" value="Glyco_trans_2-like"/>
</dbReference>
<protein>
    <submittedName>
        <fullName evidence="3">Glycosyltransferase family 2 protein</fullName>
    </submittedName>
</protein>
<dbReference type="CDD" id="cd00761">
    <property type="entry name" value="Glyco_tranf_GTA_type"/>
    <property type="match status" value="1"/>
</dbReference>
<dbReference type="Gene3D" id="3.90.550.10">
    <property type="entry name" value="Spore Coat Polysaccharide Biosynthesis Protein SpsA, Chain A"/>
    <property type="match status" value="1"/>
</dbReference>
<dbReference type="EMBL" id="JBHSJG010000072">
    <property type="protein sequence ID" value="MFC4990349.1"/>
    <property type="molecule type" value="Genomic_DNA"/>
</dbReference>
<gene>
    <name evidence="3" type="ORF">ACFPFO_21875</name>
</gene>
<dbReference type="AlphaFoldDB" id="A0ABD5QL95"/>
<proteinExistence type="predicted"/>
<reference evidence="3 4" key="1">
    <citation type="journal article" date="2019" name="Int. J. Syst. Evol. Microbiol.">
        <title>The Global Catalogue of Microorganisms (GCM) 10K type strain sequencing project: providing services to taxonomists for standard genome sequencing and annotation.</title>
        <authorList>
            <consortium name="The Broad Institute Genomics Platform"/>
            <consortium name="The Broad Institute Genome Sequencing Center for Infectious Disease"/>
            <person name="Wu L."/>
            <person name="Ma J."/>
        </authorList>
    </citation>
    <scope>NUCLEOTIDE SEQUENCE [LARGE SCALE GENOMIC DNA]</scope>
    <source>
        <strain evidence="3 4">CGMCC 1.15824</strain>
    </source>
</reference>
<accession>A0ABD5QL95</accession>